<dbReference type="InterPro" id="IPR044772">
    <property type="entry name" value="NO3_transporter"/>
</dbReference>
<dbReference type="OrthoDB" id="434240at2759"/>
<dbReference type="Gene3D" id="1.20.1250.20">
    <property type="entry name" value="MFS general substrate transporter like domains"/>
    <property type="match status" value="2"/>
</dbReference>
<evidence type="ECO:0000256" key="8">
    <source>
        <dbReference type="RuleBase" id="RU366033"/>
    </source>
</evidence>
<evidence type="ECO:0000256" key="7">
    <source>
        <dbReference type="ARBA" id="ARBA00023136"/>
    </source>
</evidence>
<dbReference type="EMBL" id="BLAL01000044">
    <property type="protein sequence ID" value="GES79476.1"/>
    <property type="molecule type" value="Genomic_DNA"/>
</dbReference>
<dbReference type="GO" id="GO:0015112">
    <property type="term" value="F:nitrate transmembrane transporter activity"/>
    <property type="evidence" value="ECO:0007669"/>
    <property type="project" value="UniProtKB-UniRule"/>
</dbReference>
<feature type="transmembrane region" description="Helical" evidence="8">
    <location>
        <begin position="194"/>
        <end position="217"/>
    </location>
</feature>
<keyword evidence="3 8" id="KW-0813">Transport</keyword>
<dbReference type="SUPFAM" id="SSF103473">
    <property type="entry name" value="MFS general substrate transporter"/>
    <property type="match status" value="1"/>
</dbReference>
<keyword evidence="6 8" id="KW-0534">Nitrate assimilation</keyword>
<dbReference type="NCBIfam" id="TIGR00886">
    <property type="entry name" value="2A0108"/>
    <property type="match status" value="1"/>
</dbReference>
<dbReference type="Proteomes" id="UP000247702">
    <property type="component" value="Unassembled WGS sequence"/>
</dbReference>
<keyword evidence="8" id="KW-1003">Cell membrane</keyword>
<reference evidence="11" key="2">
    <citation type="submission" date="2019-10" db="EMBL/GenBank/DDBJ databases">
        <title>Conservation and host-specific expression of non-tandemly repeated heterogenous ribosome RNA gene in arbuscular mycorrhizal fungi.</title>
        <authorList>
            <person name="Maeda T."/>
            <person name="Kobayashi Y."/>
            <person name="Nakagawa T."/>
            <person name="Ezawa T."/>
            <person name="Yamaguchi K."/>
            <person name="Bino T."/>
            <person name="Nishimoto Y."/>
            <person name="Shigenobu S."/>
            <person name="Kawaguchi M."/>
        </authorList>
    </citation>
    <scope>NUCLEOTIDE SEQUENCE</scope>
    <source>
        <strain evidence="11">HR1</strain>
    </source>
</reference>
<comment type="caution">
    <text evidence="10">The sequence shown here is derived from an EMBL/GenBank/DDBJ whole genome shotgun (WGS) entry which is preliminary data.</text>
</comment>
<dbReference type="InterPro" id="IPR036259">
    <property type="entry name" value="MFS_trans_sf"/>
</dbReference>
<evidence type="ECO:0000256" key="2">
    <source>
        <dbReference type="ARBA" id="ARBA00008432"/>
    </source>
</evidence>
<feature type="transmembrane region" description="Helical" evidence="8">
    <location>
        <begin position="159"/>
        <end position="182"/>
    </location>
</feature>
<name>A0A2Z6S4U1_9GLOM</name>
<dbReference type="InterPro" id="IPR020846">
    <property type="entry name" value="MFS_dom"/>
</dbReference>
<evidence type="ECO:0000256" key="4">
    <source>
        <dbReference type="ARBA" id="ARBA00022692"/>
    </source>
</evidence>
<comment type="similarity">
    <text evidence="2 8">Belongs to the major facilitator superfamily. Nitrate/nitrite porter (TC 2.A.1.8) family.</text>
</comment>
<dbReference type="AlphaFoldDB" id="A0A2Z6S4U1"/>
<protein>
    <recommendedName>
        <fullName evidence="8">Nitrate/nitrite transporter</fullName>
    </recommendedName>
</protein>
<accession>A0A2Z6S4U1</accession>
<dbReference type="InterPro" id="IPR004737">
    <property type="entry name" value="NO3_transporter_NarK/NarU-like"/>
</dbReference>
<evidence type="ECO:0000256" key="6">
    <source>
        <dbReference type="ARBA" id="ARBA00023063"/>
    </source>
</evidence>
<dbReference type="Proteomes" id="UP000615446">
    <property type="component" value="Unassembled WGS sequence"/>
</dbReference>
<keyword evidence="7 8" id="KW-0472">Membrane</keyword>
<evidence type="ECO:0000259" key="9">
    <source>
        <dbReference type="PROSITE" id="PS50850"/>
    </source>
</evidence>
<evidence type="ECO:0000313" key="11">
    <source>
        <dbReference type="EMBL" id="GES79476.1"/>
    </source>
</evidence>
<dbReference type="PANTHER" id="PTHR23515">
    <property type="entry name" value="HIGH-AFFINITY NITRATE TRANSPORTER 2.3"/>
    <property type="match status" value="1"/>
</dbReference>
<dbReference type="EMBL" id="BEXD01003901">
    <property type="protein sequence ID" value="GBC03702.1"/>
    <property type="molecule type" value="Genomic_DNA"/>
</dbReference>
<feature type="transmembrane region" description="Helical" evidence="8">
    <location>
        <begin position="418"/>
        <end position="441"/>
    </location>
</feature>
<organism evidence="10 12">
    <name type="scientific">Rhizophagus clarus</name>
    <dbReference type="NCBI Taxonomy" id="94130"/>
    <lineage>
        <taxon>Eukaryota</taxon>
        <taxon>Fungi</taxon>
        <taxon>Fungi incertae sedis</taxon>
        <taxon>Mucoromycota</taxon>
        <taxon>Glomeromycotina</taxon>
        <taxon>Glomeromycetes</taxon>
        <taxon>Glomerales</taxon>
        <taxon>Glomeraceae</taxon>
        <taxon>Rhizophagus</taxon>
    </lineage>
</organism>
<feature type="transmembrane region" description="Helical" evidence="8">
    <location>
        <begin position="366"/>
        <end position="383"/>
    </location>
</feature>
<evidence type="ECO:0000256" key="3">
    <source>
        <dbReference type="ARBA" id="ARBA00022448"/>
    </source>
</evidence>
<reference evidence="10 12" key="1">
    <citation type="submission" date="2017-11" db="EMBL/GenBank/DDBJ databases">
        <title>The genome of Rhizophagus clarus HR1 reveals common genetic basis of auxotrophy among arbuscular mycorrhizal fungi.</title>
        <authorList>
            <person name="Kobayashi Y."/>
        </authorList>
    </citation>
    <scope>NUCLEOTIDE SEQUENCE [LARGE SCALE GENOMIC DNA]</scope>
    <source>
        <strain evidence="10 12">HR1</strain>
    </source>
</reference>
<evidence type="ECO:0000313" key="12">
    <source>
        <dbReference type="Proteomes" id="UP000247702"/>
    </source>
</evidence>
<evidence type="ECO:0000256" key="1">
    <source>
        <dbReference type="ARBA" id="ARBA00004141"/>
    </source>
</evidence>
<dbReference type="STRING" id="94130.A0A2Z6S4U1"/>
<keyword evidence="4 8" id="KW-0812">Transmembrane</keyword>
<feature type="transmembrane region" description="Helical" evidence="8">
    <location>
        <begin position="447"/>
        <end position="470"/>
    </location>
</feature>
<evidence type="ECO:0000256" key="5">
    <source>
        <dbReference type="ARBA" id="ARBA00022989"/>
    </source>
</evidence>
<sequence length="481" mass="52617">MIKLFDKPSKELSVNSDDQKANEINLIQGKRPYMRAFHFSWLSFHIAFTGWFAIAPLLPYIMEDLKLTSEQTEDGNIVNVAAAVFFRFLVGPLCDRFGPRRVMALLLILGSIPVGLSALVHSPTGLIVVRFFIGILGATFVPCQFWTTQMFSKNIVGSANALVGGWGNMGAGITTIVLALIAAGFNSAGLSPSLSWRVSLAIPAFLCFTIGLCDYFFTDDCPQGDWSKRGLPPTEIHMARDEKKIVVNDGNKVVSDTASITDSEKNIPAPTTQKRDLKTFLLALKDPNVPLLMIMYACSFGVELAVDGALTLFFYKQKNFNLSKKNAGLIASLFGLMNLFSRATGGFISDFANEKIGIRGRLLTQLIIYLLEGLFLFVFPYALNSLSEAIIILILFSYFTQAGCGSTFAIVPYINPELMGVVSGLVGGGGSIGGAVFAAVFKKYPDSSMPFTILGIIVMIVSFATFLLKVEERRLIEFKRK</sequence>
<evidence type="ECO:0000313" key="10">
    <source>
        <dbReference type="EMBL" id="GBC03702.1"/>
    </source>
</evidence>
<feature type="transmembrane region" description="Helical" evidence="8">
    <location>
        <begin position="389"/>
        <end position="411"/>
    </location>
</feature>
<dbReference type="CDD" id="cd17341">
    <property type="entry name" value="MFS_NRT2_like"/>
    <property type="match status" value="1"/>
</dbReference>
<comment type="subcellular location">
    <subcellularLocation>
        <location evidence="8">Cell membrane</location>
        <topology evidence="8">Multi-pass membrane protein</topology>
    </subcellularLocation>
    <subcellularLocation>
        <location evidence="1">Membrane</location>
        <topology evidence="1">Multi-pass membrane protein</topology>
    </subcellularLocation>
</comment>
<feature type="transmembrane region" description="Helical" evidence="8">
    <location>
        <begin position="127"/>
        <end position="147"/>
    </location>
</feature>
<keyword evidence="12" id="KW-1185">Reference proteome</keyword>
<feature type="transmembrane region" description="Helical" evidence="8">
    <location>
        <begin position="102"/>
        <end position="121"/>
    </location>
</feature>
<dbReference type="GO" id="GO:0042128">
    <property type="term" value="P:nitrate assimilation"/>
    <property type="evidence" value="ECO:0007669"/>
    <property type="project" value="UniProtKB-UniRule"/>
</dbReference>
<feature type="domain" description="Major facilitator superfamily (MFS) profile" evidence="9">
    <location>
        <begin position="36"/>
        <end position="473"/>
    </location>
</feature>
<dbReference type="GO" id="GO:0005886">
    <property type="term" value="C:plasma membrane"/>
    <property type="evidence" value="ECO:0007669"/>
    <property type="project" value="UniProtKB-SubCell"/>
</dbReference>
<dbReference type="InterPro" id="IPR011701">
    <property type="entry name" value="MFS"/>
</dbReference>
<keyword evidence="5 8" id="KW-1133">Transmembrane helix</keyword>
<feature type="transmembrane region" description="Helical" evidence="8">
    <location>
        <begin position="291"/>
        <end position="315"/>
    </location>
</feature>
<feature type="transmembrane region" description="Helical" evidence="8">
    <location>
        <begin position="39"/>
        <end position="62"/>
    </location>
</feature>
<gene>
    <name evidence="11" type="ORF">RCL2_000677800</name>
    <name evidence="10" type="ORF">RclHR1_05270011</name>
</gene>
<dbReference type="PROSITE" id="PS50850">
    <property type="entry name" value="MFS"/>
    <property type="match status" value="1"/>
</dbReference>
<dbReference type="GO" id="GO:0015113">
    <property type="term" value="F:nitrite transmembrane transporter activity"/>
    <property type="evidence" value="ECO:0007669"/>
    <property type="project" value="InterPro"/>
</dbReference>
<dbReference type="Pfam" id="PF07690">
    <property type="entry name" value="MFS_1"/>
    <property type="match status" value="1"/>
</dbReference>
<proteinExistence type="inferred from homology"/>